<dbReference type="InterPro" id="IPR045093">
    <property type="entry name" value="Cullin"/>
</dbReference>
<accession>A0A0S4JBP8</accession>
<proteinExistence type="inferred from homology"/>
<feature type="region of interest" description="Disordered" evidence="2">
    <location>
        <begin position="226"/>
        <end position="253"/>
    </location>
</feature>
<evidence type="ECO:0000313" key="4">
    <source>
        <dbReference type="EMBL" id="CUG88952.1"/>
    </source>
</evidence>
<dbReference type="Gene3D" id="1.20.1310.10">
    <property type="entry name" value="Cullin Repeats"/>
    <property type="match status" value="1"/>
</dbReference>
<evidence type="ECO:0000259" key="3">
    <source>
        <dbReference type="Pfam" id="PF00888"/>
    </source>
</evidence>
<dbReference type="GO" id="GO:0031625">
    <property type="term" value="F:ubiquitin protein ligase binding"/>
    <property type="evidence" value="ECO:0007669"/>
    <property type="project" value="InterPro"/>
</dbReference>
<dbReference type="InterPro" id="IPR001373">
    <property type="entry name" value="Cullin_N"/>
</dbReference>
<evidence type="ECO:0000256" key="2">
    <source>
        <dbReference type="SAM" id="MobiDB-lite"/>
    </source>
</evidence>
<gene>
    <name evidence="4" type="ORF">BSAL_18385</name>
</gene>
<feature type="compositionally biased region" description="Polar residues" evidence="2">
    <location>
        <begin position="226"/>
        <end position="235"/>
    </location>
</feature>
<dbReference type="Proteomes" id="UP000051952">
    <property type="component" value="Unassembled WGS sequence"/>
</dbReference>
<name>A0A0S4JBP8_BODSA</name>
<evidence type="ECO:0000313" key="5">
    <source>
        <dbReference type="Proteomes" id="UP000051952"/>
    </source>
</evidence>
<dbReference type="EMBL" id="CYKH01001689">
    <property type="protein sequence ID" value="CUG88952.1"/>
    <property type="molecule type" value="Genomic_DNA"/>
</dbReference>
<comment type="similarity">
    <text evidence="1">Belongs to the cullin family.</text>
</comment>
<reference evidence="5" key="1">
    <citation type="submission" date="2015-09" db="EMBL/GenBank/DDBJ databases">
        <authorList>
            <consortium name="Pathogen Informatics"/>
        </authorList>
    </citation>
    <scope>NUCLEOTIDE SEQUENCE [LARGE SCALE GENOMIC DNA]</scope>
    <source>
        <strain evidence="5">Lake Konstanz</strain>
    </source>
</reference>
<dbReference type="GO" id="GO:0006511">
    <property type="term" value="P:ubiquitin-dependent protein catabolic process"/>
    <property type="evidence" value="ECO:0007669"/>
    <property type="project" value="InterPro"/>
</dbReference>
<feature type="domain" description="Cullin N-terminal" evidence="3">
    <location>
        <begin position="61"/>
        <end position="225"/>
    </location>
</feature>
<dbReference type="VEuPathDB" id="TriTrypDB:BSAL_18385"/>
<dbReference type="SUPFAM" id="SSF74788">
    <property type="entry name" value="Cullin repeat-like"/>
    <property type="match status" value="1"/>
</dbReference>
<sequence length="253" mass="28130">MFKTTATKNPVVGVSVAAHAAEQEKLWKDLEAAFAETASVIRTYTGEAKSATAAGGAAHRATALQWYTKIYATVTRSPAAAEFVYSRFCRFVEADLKANVTAPIMQMYREMYREASSTNRSQATASSDLLMFTTIGKHYEHFCVFRKYSHLVLGYLDSHYTQRNMKLSINHLMNSFFFHVVYVNVRDALATVVLAQIKKYRDGESVPMQALQNAIRMFSEIATTTDANAAQSPSGMLTARDQQVADKPEPALP</sequence>
<dbReference type="AlphaFoldDB" id="A0A0S4JBP8"/>
<protein>
    <submittedName>
        <fullName evidence="4">Cullin, putative</fullName>
    </submittedName>
</protein>
<dbReference type="InterPro" id="IPR016159">
    <property type="entry name" value="Cullin_repeat-like_dom_sf"/>
</dbReference>
<dbReference type="Pfam" id="PF00888">
    <property type="entry name" value="Cullin"/>
    <property type="match status" value="1"/>
</dbReference>
<evidence type="ECO:0000256" key="1">
    <source>
        <dbReference type="ARBA" id="ARBA00006019"/>
    </source>
</evidence>
<keyword evidence="5" id="KW-1185">Reference proteome</keyword>
<dbReference type="PANTHER" id="PTHR11932">
    <property type="entry name" value="CULLIN"/>
    <property type="match status" value="1"/>
</dbReference>
<organism evidence="4 5">
    <name type="scientific">Bodo saltans</name>
    <name type="common">Flagellated protozoan</name>
    <dbReference type="NCBI Taxonomy" id="75058"/>
    <lineage>
        <taxon>Eukaryota</taxon>
        <taxon>Discoba</taxon>
        <taxon>Euglenozoa</taxon>
        <taxon>Kinetoplastea</taxon>
        <taxon>Metakinetoplastina</taxon>
        <taxon>Eubodonida</taxon>
        <taxon>Bodonidae</taxon>
        <taxon>Bodo</taxon>
    </lineage>
</organism>
<feature type="compositionally biased region" description="Basic and acidic residues" evidence="2">
    <location>
        <begin position="243"/>
        <end position="253"/>
    </location>
</feature>